<name>A0AAE1ZEW1_SCHME</name>
<dbReference type="InterPro" id="IPR055469">
    <property type="entry name" value="DUF7041"/>
</dbReference>
<dbReference type="EMBL" id="JALJAT010000002">
    <property type="protein sequence ID" value="KAK4472154.1"/>
    <property type="molecule type" value="Genomic_DNA"/>
</dbReference>
<feature type="region of interest" description="Disordered" evidence="1">
    <location>
        <begin position="288"/>
        <end position="309"/>
    </location>
</feature>
<dbReference type="Pfam" id="PF23055">
    <property type="entry name" value="DUF7041"/>
    <property type="match status" value="2"/>
</dbReference>
<protein>
    <recommendedName>
        <fullName evidence="2">DUF7041 domain-containing protein</fullName>
    </recommendedName>
</protein>
<sequence>LSYCSYNMADLVQTKSLEDKSSVDIDTVMTSKIRLPEFDRSDPELWFAQLEHYFIRHNIKSEGVRYRDLCSILPPSVAKEVRDLILSPPTPQPYTILRREIMSRLSLSDGQRIQRLFQGETLGDRSPSQFLRHLQALVAKEVRDLILSPPTPQPYTILRREIMSRLSLSDGQRIQRLFQGETLGDRSPSQFLRHLQALVGDNTVGEAVLKQGWIQALPCYVQHCLDAQDPDTSLSHLARIADRIMERDPPTASSMIHYTRKEESANDPVIAQLIANVKSLTEAVNELQMGHKNRSRSPQRPRFVSRNRLQGSRQSGQFCWYHWKFGAQSTKCSQPCAWPKQTQKNTGNE</sequence>
<evidence type="ECO:0000313" key="3">
    <source>
        <dbReference type="EMBL" id="KAK4472154.1"/>
    </source>
</evidence>
<gene>
    <name evidence="3" type="ORF">MN116_000452</name>
</gene>
<keyword evidence="4" id="KW-1185">Reference proteome</keyword>
<feature type="domain" description="DUF7041" evidence="2">
    <location>
        <begin position="35"/>
        <end position="117"/>
    </location>
</feature>
<accession>A0AAE1ZEW1</accession>
<feature type="domain" description="DUF7041" evidence="2">
    <location>
        <begin position="131"/>
        <end position="178"/>
    </location>
</feature>
<dbReference type="PANTHER" id="PTHR33327:SF3">
    <property type="entry name" value="RNA-DIRECTED DNA POLYMERASE"/>
    <property type="match status" value="1"/>
</dbReference>
<reference evidence="3" key="1">
    <citation type="submission" date="2022-04" db="EMBL/GenBank/DDBJ databases">
        <authorList>
            <person name="Xu L."/>
            <person name="Lv Z."/>
        </authorList>
    </citation>
    <scope>NUCLEOTIDE SEQUENCE</scope>
    <source>
        <strain evidence="3">LV_2022a</strain>
    </source>
</reference>
<comment type="caution">
    <text evidence="3">The sequence shown here is derived from an EMBL/GenBank/DDBJ whole genome shotgun (WGS) entry which is preliminary data.</text>
</comment>
<organism evidence="3 4">
    <name type="scientific">Schistosoma mekongi</name>
    <name type="common">Parasitic worm</name>
    <dbReference type="NCBI Taxonomy" id="38744"/>
    <lineage>
        <taxon>Eukaryota</taxon>
        <taxon>Metazoa</taxon>
        <taxon>Spiralia</taxon>
        <taxon>Lophotrochozoa</taxon>
        <taxon>Platyhelminthes</taxon>
        <taxon>Trematoda</taxon>
        <taxon>Digenea</taxon>
        <taxon>Strigeidida</taxon>
        <taxon>Schistosomatoidea</taxon>
        <taxon>Schistosomatidae</taxon>
        <taxon>Schistosoma</taxon>
    </lineage>
</organism>
<proteinExistence type="predicted"/>
<evidence type="ECO:0000256" key="1">
    <source>
        <dbReference type="SAM" id="MobiDB-lite"/>
    </source>
</evidence>
<feature type="compositionally biased region" description="Basic residues" evidence="1">
    <location>
        <begin position="291"/>
        <end position="305"/>
    </location>
</feature>
<dbReference type="Proteomes" id="UP001292079">
    <property type="component" value="Unassembled WGS sequence"/>
</dbReference>
<evidence type="ECO:0000259" key="2">
    <source>
        <dbReference type="Pfam" id="PF23055"/>
    </source>
</evidence>
<reference evidence="3" key="2">
    <citation type="journal article" date="2023" name="Infect Dis Poverty">
        <title>Chromosome-scale genome of the human blood fluke Schistosoma mekongi and its implications for public health.</title>
        <authorList>
            <person name="Zhou M."/>
            <person name="Xu L."/>
            <person name="Xu D."/>
            <person name="Chen W."/>
            <person name="Khan J."/>
            <person name="Hu Y."/>
            <person name="Huang H."/>
            <person name="Wei H."/>
            <person name="Zhang Y."/>
            <person name="Chusongsang P."/>
            <person name="Tanasarnprasert K."/>
            <person name="Hu X."/>
            <person name="Limpanont Y."/>
            <person name="Lv Z."/>
        </authorList>
    </citation>
    <scope>NUCLEOTIDE SEQUENCE</scope>
    <source>
        <strain evidence="3">LV_2022a</strain>
    </source>
</reference>
<evidence type="ECO:0000313" key="4">
    <source>
        <dbReference type="Proteomes" id="UP001292079"/>
    </source>
</evidence>
<dbReference type="AlphaFoldDB" id="A0AAE1ZEW1"/>
<dbReference type="PANTHER" id="PTHR33327">
    <property type="entry name" value="ENDONUCLEASE"/>
    <property type="match status" value="1"/>
</dbReference>
<feature type="non-terminal residue" evidence="3">
    <location>
        <position position="1"/>
    </location>
</feature>